<evidence type="ECO:0000256" key="1">
    <source>
        <dbReference type="ARBA" id="ARBA00004496"/>
    </source>
</evidence>
<dbReference type="Gene3D" id="3.80.10.10">
    <property type="entry name" value="Ribonuclease Inhibitor"/>
    <property type="match status" value="2"/>
</dbReference>
<sequence>MSPFSCSNSENRLVIPSEPATLLPHFSSLQELLLNRVSISWEELLDCAVMWPLLKKLVVCFNHLSPLKREPKTCLQELELLNLEGNDISSWDEVLTVGRLPKLQTLILNANKLPDICFDDASPRERTRYFPQLKSISLNYNEITEWTSMSELNKLENLEELFFKCNPLTKEVPQSDVRGKLIAKLRKLKKFNNSMVLRGERRGAEIDYLKQNCKEWLESGGSRDANNSQPSEAFVTSHPTYEKLLEIYGAPEESETVVEAKDLKSTLIEVFITCPQDPSKKQLKKKAT</sequence>
<dbReference type="EMBL" id="MRZV01002900">
    <property type="protein sequence ID" value="PIK32956.1"/>
    <property type="molecule type" value="Genomic_DNA"/>
</dbReference>
<keyword evidence="2" id="KW-0963">Cytoplasm</keyword>
<evidence type="ECO:0000256" key="4">
    <source>
        <dbReference type="ARBA" id="ARBA00022737"/>
    </source>
</evidence>
<name>A0A2G8JB35_STIJA</name>
<dbReference type="InterPro" id="IPR032675">
    <property type="entry name" value="LRR_dom_sf"/>
</dbReference>
<gene>
    <name evidence="5" type="ORF">BSL78_30232</name>
</gene>
<proteinExistence type="predicted"/>
<dbReference type="PANTHER" id="PTHR46545:SF1">
    <property type="entry name" value="LEUCINE-RICH REPEAT-CONTAINING PROTEIN 51"/>
    <property type="match status" value="1"/>
</dbReference>
<evidence type="ECO:0000313" key="6">
    <source>
        <dbReference type="Proteomes" id="UP000230750"/>
    </source>
</evidence>
<accession>A0A2G8JB35</accession>
<dbReference type="AlphaFoldDB" id="A0A2G8JB35"/>
<dbReference type="SUPFAM" id="SSF52075">
    <property type="entry name" value="Outer arm dynein light chain 1"/>
    <property type="match status" value="1"/>
</dbReference>
<dbReference type="GO" id="GO:0005737">
    <property type="term" value="C:cytoplasm"/>
    <property type="evidence" value="ECO:0007669"/>
    <property type="project" value="UniProtKB-SubCell"/>
</dbReference>
<evidence type="ECO:0000256" key="3">
    <source>
        <dbReference type="ARBA" id="ARBA00022614"/>
    </source>
</evidence>
<dbReference type="OrthoDB" id="5273213at2759"/>
<evidence type="ECO:0000313" key="5">
    <source>
        <dbReference type="EMBL" id="PIK32956.1"/>
    </source>
</evidence>
<protein>
    <submittedName>
        <fullName evidence="5">Putative tubulin-specific chaperone E</fullName>
    </submittedName>
</protein>
<dbReference type="PANTHER" id="PTHR46545">
    <property type="entry name" value="LEUCINE-RICH REPEAT-CONTAINING PROTEIN 51"/>
    <property type="match status" value="1"/>
</dbReference>
<organism evidence="5 6">
    <name type="scientific">Stichopus japonicus</name>
    <name type="common">Sea cucumber</name>
    <dbReference type="NCBI Taxonomy" id="307972"/>
    <lineage>
        <taxon>Eukaryota</taxon>
        <taxon>Metazoa</taxon>
        <taxon>Echinodermata</taxon>
        <taxon>Eleutherozoa</taxon>
        <taxon>Echinozoa</taxon>
        <taxon>Holothuroidea</taxon>
        <taxon>Aspidochirotacea</taxon>
        <taxon>Aspidochirotida</taxon>
        <taxon>Stichopodidae</taxon>
        <taxon>Apostichopus</taxon>
    </lineage>
</organism>
<evidence type="ECO:0000256" key="2">
    <source>
        <dbReference type="ARBA" id="ARBA00022490"/>
    </source>
</evidence>
<feature type="non-terminal residue" evidence="5">
    <location>
        <position position="288"/>
    </location>
</feature>
<keyword evidence="3" id="KW-0433">Leucine-rich repeat</keyword>
<comment type="caution">
    <text evidence="5">The sequence shown here is derived from an EMBL/GenBank/DDBJ whole genome shotgun (WGS) entry which is preliminary data.</text>
</comment>
<dbReference type="Proteomes" id="UP000230750">
    <property type="component" value="Unassembled WGS sequence"/>
</dbReference>
<keyword evidence="4" id="KW-0677">Repeat</keyword>
<dbReference type="STRING" id="307972.A0A2G8JB35"/>
<keyword evidence="6" id="KW-1185">Reference proteome</keyword>
<reference evidence="5 6" key="1">
    <citation type="journal article" date="2017" name="PLoS Biol.">
        <title>The sea cucumber genome provides insights into morphological evolution and visceral regeneration.</title>
        <authorList>
            <person name="Zhang X."/>
            <person name="Sun L."/>
            <person name="Yuan J."/>
            <person name="Sun Y."/>
            <person name="Gao Y."/>
            <person name="Zhang L."/>
            <person name="Li S."/>
            <person name="Dai H."/>
            <person name="Hamel J.F."/>
            <person name="Liu C."/>
            <person name="Yu Y."/>
            <person name="Liu S."/>
            <person name="Lin W."/>
            <person name="Guo K."/>
            <person name="Jin S."/>
            <person name="Xu P."/>
            <person name="Storey K.B."/>
            <person name="Huan P."/>
            <person name="Zhang T."/>
            <person name="Zhou Y."/>
            <person name="Zhang J."/>
            <person name="Lin C."/>
            <person name="Li X."/>
            <person name="Xing L."/>
            <person name="Huo D."/>
            <person name="Sun M."/>
            <person name="Wang L."/>
            <person name="Mercier A."/>
            <person name="Li F."/>
            <person name="Yang H."/>
            <person name="Xiang J."/>
        </authorList>
    </citation>
    <scope>NUCLEOTIDE SEQUENCE [LARGE SCALE GENOMIC DNA]</scope>
    <source>
        <strain evidence="5">Shaxun</strain>
        <tissue evidence="5">Muscle</tissue>
    </source>
</reference>
<comment type="subcellular location">
    <subcellularLocation>
        <location evidence="1">Cytoplasm</location>
    </subcellularLocation>
</comment>